<protein>
    <submittedName>
        <fullName evidence="2">Uncharacterized protein</fullName>
    </submittedName>
</protein>
<accession>A0A5B7JAW5</accession>
<proteinExistence type="predicted"/>
<gene>
    <name evidence="2" type="ORF">E2C01_086639</name>
</gene>
<evidence type="ECO:0000256" key="1">
    <source>
        <dbReference type="SAM" id="MobiDB-lite"/>
    </source>
</evidence>
<dbReference type="EMBL" id="VSRR010088300">
    <property type="protein sequence ID" value="MPC91593.1"/>
    <property type="molecule type" value="Genomic_DNA"/>
</dbReference>
<feature type="region of interest" description="Disordered" evidence="1">
    <location>
        <begin position="23"/>
        <end position="47"/>
    </location>
</feature>
<evidence type="ECO:0000313" key="2">
    <source>
        <dbReference type="EMBL" id="MPC91593.1"/>
    </source>
</evidence>
<evidence type="ECO:0000313" key="3">
    <source>
        <dbReference type="Proteomes" id="UP000324222"/>
    </source>
</evidence>
<feature type="region of interest" description="Disordered" evidence="1">
    <location>
        <begin position="68"/>
        <end position="113"/>
    </location>
</feature>
<feature type="compositionally biased region" description="Low complexity" evidence="1">
    <location>
        <begin position="68"/>
        <end position="88"/>
    </location>
</feature>
<name>A0A5B7JAW5_PORTR</name>
<dbReference type="AlphaFoldDB" id="A0A5B7JAW5"/>
<reference evidence="2 3" key="1">
    <citation type="submission" date="2019-05" db="EMBL/GenBank/DDBJ databases">
        <title>Another draft genome of Portunus trituberculatus and its Hox gene families provides insights of decapod evolution.</title>
        <authorList>
            <person name="Jeong J.-H."/>
            <person name="Song I."/>
            <person name="Kim S."/>
            <person name="Choi T."/>
            <person name="Kim D."/>
            <person name="Ryu S."/>
            <person name="Kim W."/>
        </authorList>
    </citation>
    <scope>NUCLEOTIDE SEQUENCE [LARGE SCALE GENOMIC DNA]</scope>
    <source>
        <tissue evidence="2">Muscle</tissue>
    </source>
</reference>
<organism evidence="2 3">
    <name type="scientific">Portunus trituberculatus</name>
    <name type="common">Swimming crab</name>
    <name type="synonym">Neptunus trituberculatus</name>
    <dbReference type="NCBI Taxonomy" id="210409"/>
    <lineage>
        <taxon>Eukaryota</taxon>
        <taxon>Metazoa</taxon>
        <taxon>Ecdysozoa</taxon>
        <taxon>Arthropoda</taxon>
        <taxon>Crustacea</taxon>
        <taxon>Multicrustacea</taxon>
        <taxon>Malacostraca</taxon>
        <taxon>Eumalacostraca</taxon>
        <taxon>Eucarida</taxon>
        <taxon>Decapoda</taxon>
        <taxon>Pleocyemata</taxon>
        <taxon>Brachyura</taxon>
        <taxon>Eubrachyura</taxon>
        <taxon>Portunoidea</taxon>
        <taxon>Portunidae</taxon>
        <taxon>Portuninae</taxon>
        <taxon>Portunus</taxon>
    </lineage>
</organism>
<keyword evidence="3" id="KW-1185">Reference proteome</keyword>
<comment type="caution">
    <text evidence="2">The sequence shown here is derived from an EMBL/GenBank/DDBJ whole genome shotgun (WGS) entry which is preliminary data.</text>
</comment>
<sequence length="113" mass="12509">MDSFLKYMQSSSLAINHYLTPSILHPSYNRRPGTRRRKTTTTTTTTTAAPEYYDEYYYYDDEAYYDDAATGATDAQPNTVPGDAATSGPSPPGPNANPSRLSTLRFPLVRTNA</sequence>
<dbReference type="Proteomes" id="UP000324222">
    <property type="component" value="Unassembled WGS sequence"/>
</dbReference>